<feature type="region of interest" description="Disordered" evidence="1">
    <location>
        <begin position="92"/>
        <end position="139"/>
    </location>
</feature>
<dbReference type="Proteomes" id="UP000095287">
    <property type="component" value="Unplaced"/>
</dbReference>
<proteinExistence type="predicted"/>
<dbReference type="WBParaSite" id="L893_g20014.t1">
    <property type="protein sequence ID" value="L893_g20014.t1"/>
    <property type="gene ID" value="L893_g20014"/>
</dbReference>
<sequence>MERQSSPCSLEKLLDGNPIEKKYFTYPFAQFRDRNVLSLPRFLGNTLELFPLIKGCQENLEIFQHLVHTSQLLRVIKGCRMCNMEYNFKTSRHRRPRATNNKDVETKRDEHDHPGTIKKSRRIGKYPSDAAAAKQNKENSTSKLVNFDESTVFDINLITARAQRRKSRRQIVSEQSFPNCPGGLPLFSLVPPSHRPSVLSPIRGGPPHPRQETPHHRRRTNHKQAPKRLNALRTAAGDVRSIMNASSSLFARTAQLVPGDRNDGPFSGIDAMEQLL</sequence>
<feature type="compositionally biased region" description="Basic residues" evidence="1">
    <location>
        <begin position="215"/>
        <end position="226"/>
    </location>
</feature>
<keyword evidence="2" id="KW-1185">Reference proteome</keyword>
<organism evidence="2 3">
    <name type="scientific">Steinernema glaseri</name>
    <dbReference type="NCBI Taxonomy" id="37863"/>
    <lineage>
        <taxon>Eukaryota</taxon>
        <taxon>Metazoa</taxon>
        <taxon>Ecdysozoa</taxon>
        <taxon>Nematoda</taxon>
        <taxon>Chromadorea</taxon>
        <taxon>Rhabditida</taxon>
        <taxon>Tylenchina</taxon>
        <taxon>Panagrolaimomorpha</taxon>
        <taxon>Strongyloidoidea</taxon>
        <taxon>Steinernematidae</taxon>
        <taxon>Steinernema</taxon>
    </lineage>
</organism>
<name>A0A1I7YUN8_9BILA</name>
<feature type="region of interest" description="Disordered" evidence="1">
    <location>
        <begin position="195"/>
        <end position="228"/>
    </location>
</feature>
<dbReference type="AlphaFoldDB" id="A0A1I7YUN8"/>
<evidence type="ECO:0000313" key="3">
    <source>
        <dbReference type="WBParaSite" id="L893_g20014.t1"/>
    </source>
</evidence>
<feature type="compositionally biased region" description="Basic and acidic residues" evidence="1">
    <location>
        <begin position="100"/>
        <end position="115"/>
    </location>
</feature>
<accession>A0A1I7YUN8</accession>
<evidence type="ECO:0000256" key="1">
    <source>
        <dbReference type="SAM" id="MobiDB-lite"/>
    </source>
</evidence>
<evidence type="ECO:0000313" key="2">
    <source>
        <dbReference type="Proteomes" id="UP000095287"/>
    </source>
</evidence>
<reference evidence="3" key="1">
    <citation type="submission" date="2016-11" db="UniProtKB">
        <authorList>
            <consortium name="WormBaseParasite"/>
        </authorList>
    </citation>
    <scope>IDENTIFICATION</scope>
</reference>
<protein>
    <submittedName>
        <fullName evidence="3">Uncharacterized protein</fullName>
    </submittedName>
</protein>